<reference evidence="1 2" key="1">
    <citation type="submission" date="2018-03" db="EMBL/GenBank/DDBJ databases">
        <title>The ancient ancestry and fast evolution of plastids.</title>
        <authorList>
            <person name="Moore K.R."/>
            <person name="Magnabosco C."/>
            <person name="Momper L."/>
            <person name="Gold D.A."/>
            <person name="Bosak T."/>
            <person name="Fournier G.P."/>
        </authorList>
    </citation>
    <scope>NUCLEOTIDE SEQUENCE [LARGE SCALE GENOMIC DNA]</scope>
    <source>
        <strain evidence="1 2">CCALA 016</strain>
    </source>
</reference>
<reference evidence="1 2" key="2">
    <citation type="submission" date="2018-03" db="EMBL/GenBank/DDBJ databases">
        <authorList>
            <person name="Keele B.F."/>
        </authorList>
    </citation>
    <scope>NUCLEOTIDE SEQUENCE [LARGE SCALE GENOMIC DNA]</scope>
    <source>
        <strain evidence="1 2">CCALA 016</strain>
    </source>
</reference>
<comment type="caution">
    <text evidence="1">The sequence shown here is derived from an EMBL/GenBank/DDBJ whole genome shotgun (WGS) entry which is preliminary data.</text>
</comment>
<dbReference type="GO" id="GO:0006281">
    <property type="term" value="P:DNA repair"/>
    <property type="evidence" value="ECO:0007669"/>
    <property type="project" value="TreeGrafter"/>
</dbReference>
<dbReference type="SUPFAM" id="SSF56784">
    <property type="entry name" value="HAD-like"/>
    <property type="match status" value="1"/>
</dbReference>
<dbReference type="Proteomes" id="UP000239001">
    <property type="component" value="Unassembled WGS sequence"/>
</dbReference>
<dbReference type="InterPro" id="IPR023214">
    <property type="entry name" value="HAD_sf"/>
</dbReference>
<protein>
    <submittedName>
        <fullName evidence="1">Haloacid dehalogenase</fullName>
    </submittedName>
</protein>
<organism evidence="1 2">
    <name type="scientific">Aphanothece hegewaldii CCALA 016</name>
    <dbReference type="NCBI Taxonomy" id="2107694"/>
    <lineage>
        <taxon>Bacteria</taxon>
        <taxon>Bacillati</taxon>
        <taxon>Cyanobacteriota</taxon>
        <taxon>Cyanophyceae</taxon>
        <taxon>Oscillatoriophycideae</taxon>
        <taxon>Chroococcales</taxon>
        <taxon>Aphanothecaceae</taxon>
        <taxon>Aphanothece</taxon>
    </lineage>
</organism>
<evidence type="ECO:0000313" key="1">
    <source>
        <dbReference type="EMBL" id="PSF38972.1"/>
    </source>
</evidence>
<dbReference type="PANTHER" id="PTHR43434:SF21">
    <property type="entry name" value="SLL0295 PROTEIN"/>
    <property type="match status" value="1"/>
</dbReference>
<name>A0A2T1M2L3_9CHRO</name>
<gene>
    <name evidence="1" type="ORF">C7H19_02655</name>
</gene>
<dbReference type="AlphaFoldDB" id="A0A2T1M2L3"/>
<dbReference type="Gene3D" id="3.40.50.1000">
    <property type="entry name" value="HAD superfamily/HAD-like"/>
    <property type="match status" value="1"/>
</dbReference>
<sequence>MSSSIPTILALDFDGVICDGILEYFQTTKRTYCKIWDLDNIESLDQFAELFYPLRPVIETGWEMPVLLRALVLGISSQEISQNWPRVAAKIVTTEKLDPKFLSYELDATRDQWIESNLDEWLALHRFYPGVVENLDKILHSPTQLYIISTKEGRFIQQLFQEKGVKIPNNTLFGKETKQPKYEIIRTILKKHSETSSHLWFVEDLLKTLQKVKQQPDLAETGLFLADWGYNTQQTRESIAGDPSINLLTLAQFTQPFSNWR</sequence>
<dbReference type="GO" id="GO:0008967">
    <property type="term" value="F:phosphoglycolate phosphatase activity"/>
    <property type="evidence" value="ECO:0007669"/>
    <property type="project" value="TreeGrafter"/>
</dbReference>
<dbReference type="EMBL" id="PXOH01000002">
    <property type="protein sequence ID" value="PSF38972.1"/>
    <property type="molecule type" value="Genomic_DNA"/>
</dbReference>
<proteinExistence type="predicted"/>
<dbReference type="RefSeq" id="WP_106455337.1">
    <property type="nucleotide sequence ID" value="NZ_PXOH01000002.1"/>
</dbReference>
<evidence type="ECO:0000313" key="2">
    <source>
        <dbReference type="Proteomes" id="UP000239001"/>
    </source>
</evidence>
<keyword evidence="2" id="KW-1185">Reference proteome</keyword>
<dbReference type="OrthoDB" id="368044at2"/>
<dbReference type="GO" id="GO:0005829">
    <property type="term" value="C:cytosol"/>
    <property type="evidence" value="ECO:0007669"/>
    <property type="project" value="TreeGrafter"/>
</dbReference>
<dbReference type="InterPro" id="IPR036412">
    <property type="entry name" value="HAD-like_sf"/>
</dbReference>
<accession>A0A2T1M2L3</accession>
<dbReference type="InterPro" id="IPR050155">
    <property type="entry name" value="HAD-like_hydrolase_sf"/>
</dbReference>
<dbReference type="PANTHER" id="PTHR43434">
    <property type="entry name" value="PHOSPHOGLYCOLATE PHOSPHATASE"/>
    <property type="match status" value="1"/>
</dbReference>